<feature type="compositionally biased region" description="Polar residues" evidence="1">
    <location>
        <begin position="1692"/>
        <end position="1712"/>
    </location>
</feature>
<dbReference type="Proteomes" id="UP000807504">
    <property type="component" value="Unassembled WGS sequence"/>
</dbReference>
<feature type="region of interest" description="Disordered" evidence="1">
    <location>
        <begin position="2226"/>
        <end position="2252"/>
    </location>
</feature>
<feature type="compositionally biased region" description="Polar residues" evidence="1">
    <location>
        <begin position="1419"/>
        <end position="1433"/>
    </location>
</feature>
<feature type="compositionally biased region" description="Basic and acidic residues" evidence="1">
    <location>
        <begin position="780"/>
        <end position="791"/>
    </location>
</feature>
<keyword evidence="2" id="KW-0472">Membrane</keyword>
<feature type="transmembrane region" description="Helical" evidence="2">
    <location>
        <begin position="185"/>
        <end position="213"/>
    </location>
</feature>
<feature type="compositionally biased region" description="Polar residues" evidence="1">
    <location>
        <begin position="2342"/>
        <end position="2355"/>
    </location>
</feature>
<feature type="region of interest" description="Disordered" evidence="1">
    <location>
        <begin position="2020"/>
        <end position="2088"/>
    </location>
</feature>
<feature type="region of interest" description="Disordered" evidence="1">
    <location>
        <begin position="1653"/>
        <end position="1745"/>
    </location>
</feature>
<feature type="compositionally biased region" description="Basic and acidic residues" evidence="1">
    <location>
        <begin position="1219"/>
        <end position="1236"/>
    </location>
</feature>
<keyword evidence="2" id="KW-0812">Transmembrane</keyword>
<feature type="compositionally biased region" description="Acidic residues" evidence="1">
    <location>
        <begin position="1133"/>
        <end position="1145"/>
    </location>
</feature>
<feature type="region of interest" description="Disordered" evidence="1">
    <location>
        <begin position="481"/>
        <end position="507"/>
    </location>
</feature>
<name>A0A8T0E9H6_ARGBR</name>
<organism evidence="3 4">
    <name type="scientific">Argiope bruennichi</name>
    <name type="common">Wasp spider</name>
    <name type="synonym">Aranea bruennichi</name>
    <dbReference type="NCBI Taxonomy" id="94029"/>
    <lineage>
        <taxon>Eukaryota</taxon>
        <taxon>Metazoa</taxon>
        <taxon>Ecdysozoa</taxon>
        <taxon>Arthropoda</taxon>
        <taxon>Chelicerata</taxon>
        <taxon>Arachnida</taxon>
        <taxon>Araneae</taxon>
        <taxon>Araneomorphae</taxon>
        <taxon>Entelegynae</taxon>
        <taxon>Araneoidea</taxon>
        <taxon>Araneidae</taxon>
        <taxon>Argiope</taxon>
    </lineage>
</organism>
<feature type="region of interest" description="Disordered" evidence="1">
    <location>
        <begin position="1265"/>
        <end position="1288"/>
    </location>
</feature>
<feature type="region of interest" description="Disordered" evidence="1">
    <location>
        <begin position="1407"/>
        <end position="1519"/>
    </location>
</feature>
<dbReference type="EMBL" id="JABXBU010002230">
    <property type="protein sequence ID" value="KAF8768144.1"/>
    <property type="molecule type" value="Genomic_DNA"/>
</dbReference>
<feature type="region of interest" description="Disordered" evidence="1">
    <location>
        <begin position="2265"/>
        <end position="2309"/>
    </location>
</feature>
<comment type="caution">
    <text evidence="3">The sequence shown here is derived from an EMBL/GenBank/DDBJ whole genome shotgun (WGS) entry which is preliminary data.</text>
</comment>
<feature type="compositionally biased region" description="Polar residues" evidence="1">
    <location>
        <begin position="818"/>
        <end position="836"/>
    </location>
</feature>
<feature type="compositionally biased region" description="Basic residues" evidence="1">
    <location>
        <begin position="2325"/>
        <end position="2337"/>
    </location>
</feature>
<feature type="compositionally biased region" description="Low complexity" evidence="1">
    <location>
        <begin position="2233"/>
        <end position="2247"/>
    </location>
</feature>
<feature type="compositionally biased region" description="Polar residues" evidence="1">
    <location>
        <begin position="2434"/>
        <end position="2452"/>
    </location>
</feature>
<feature type="compositionally biased region" description="Polar residues" evidence="1">
    <location>
        <begin position="2459"/>
        <end position="2481"/>
    </location>
</feature>
<feature type="region of interest" description="Disordered" evidence="1">
    <location>
        <begin position="2325"/>
        <end position="2361"/>
    </location>
</feature>
<feature type="region of interest" description="Disordered" evidence="1">
    <location>
        <begin position="2430"/>
        <end position="2484"/>
    </location>
</feature>
<feature type="compositionally biased region" description="Basic and acidic residues" evidence="1">
    <location>
        <begin position="799"/>
        <end position="817"/>
    </location>
</feature>
<feature type="compositionally biased region" description="Polar residues" evidence="1">
    <location>
        <begin position="497"/>
        <end position="507"/>
    </location>
</feature>
<feature type="compositionally biased region" description="Low complexity" evidence="1">
    <location>
        <begin position="2025"/>
        <end position="2047"/>
    </location>
</feature>
<keyword evidence="4" id="KW-1185">Reference proteome</keyword>
<feature type="compositionally biased region" description="Low complexity" evidence="1">
    <location>
        <begin position="1994"/>
        <end position="2005"/>
    </location>
</feature>
<evidence type="ECO:0000313" key="3">
    <source>
        <dbReference type="EMBL" id="KAF8768144.1"/>
    </source>
</evidence>
<feature type="region of interest" description="Disordered" evidence="1">
    <location>
        <begin position="775"/>
        <end position="858"/>
    </location>
</feature>
<feature type="region of interest" description="Disordered" evidence="1">
    <location>
        <begin position="573"/>
        <end position="601"/>
    </location>
</feature>
<feature type="compositionally biased region" description="Polar residues" evidence="1">
    <location>
        <begin position="1904"/>
        <end position="1921"/>
    </location>
</feature>
<feature type="region of interest" description="Disordered" evidence="1">
    <location>
        <begin position="1904"/>
        <end position="1929"/>
    </location>
</feature>
<evidence type="ECO:0000256" key="1">
    <source>
        <dbReference type="SAM" id="MobiDB-lite"/>
    </source>
</evidence>
<feature type="transmembrane region" description="Helical" evidence="2">
    <location>
        <begin position="99"/>
        <end position="123"/>
    </location>
</feature>
<sequence length="2646" mass="298861">MARLLIKAKIESKNKEEVRLRNTFSEVVKVVGSNATSRSCFIAEYNNWCQKIQSNITFLNGSHQFFSNQVSPSAVQRFLVTAYVAICFLESIRSKNKDCLLTGIFFCSLLAVMSLSTTIIGLLSATPNKSIKSIFNFVSIINLVSKDISHRLNRTRREFKINATPDILYTISRDTTYLRLSRWSFFFQLLFFNFLSWFNIYGTVFAVQVCVILKVLSFMEELDEVLKSFSLIMLFINAIIQDIKIRKVQKEMHYQSYCLAAETEKFLTWFRDNSKLDELLEQYEFIKESVFNIFSCENDIKKVTSSQSSILFAIVVIKTSNGLADSINSENFQNILQFLLFNDPNADSNTKVQLISDKNLDIPSLLQTKNDLANCMLQVGTVLKESNLASSITAETTEGNKSLPIVPKVLNLKKTPSVEEKSSKKYLKNPKRISKIPLSKNASEYVKQVSIRNKEIRLGETSDRERHMKEKEKRQSIIETTSKVTKGKNFDPEKDTLSTSLDGPSSSVLITRESSNLGSEPEVNNEGTVLNEHDKKVESLGMTECFKVQNDSLNCNDYDTKYITQKNVYQQSLEDSGKPSEEISETVVGSRHKQRKRKTISENNDELEPLTMPISDSKDNIDSTDVKFAAASNKMSNSVEVSTEDHKSIDYDQYICSSLLSMMRRLSIESQKQENDASNNQNNFTIVNEGNNINNNSNIFSLGSTDLLKVDSEKENPSNKNFEGSRLQSDARIKEAGYSDCQEFHIKDLSKQIIGQNGKENENLSNNKSNIFKCEPMKLSTKDSKKEKVSDENFSIQKSKLEEERIEESKEVKKEANNDSSEISHNSDNKTFINANSKEESGILGKNKKKEQTSRDKTLRFYQNKSLSKKAENSTCCNETIIEPRSVSQAILFTSETVSENQAAQNQKNFYTGYKASKLEKDKLADGIAKESCDSQQDKYILIDNKSSIQVENQFWPVKEDKLCRSNERKQIKDDEKERCRKKENESTVDKQDRFPISHENNISGQNENIYSNHQENRVFNNTEHEFYNSKGNQPCSVKGKVSQDEKQNEYCAVEDYGTCCDEENLSSSHQGNQISSNNEICNDPLIILMMKMRSDQEYKMSSSNETYNDDVNNLDDENEKTSSDNKQNETSAIEDQESYDDEENLPCSDQEYKISSSNETYNDDVNNLDDENEKTSSDNKQNETSAIEDQESYDDEENLPCSDQEYKISSSNETYNDDVNKLDDENEKTSSDNKQNETSAIEDQESYGDVENVPCSDQEYKISSSNETYNHDLNNLDDENEKKSTDNKQNETFAIEDQEFYDDEENVPCRDQENLISSSNETCNADLNNLHGEKEKLLPNDNRNETINYKEAEFCDAKEIIPYCDQGNKIFNNNEICIDDEKNPDSENEMMSPDIKQIKTFETIEHHDSSDDKENVPCNEQGNQISSNNGICNNELNNTNDENERGCPDNKENETFDVEHHDSSDDKENVPCNEKGNQISSNNRICNNELNNPNDENEEVCPDNKENETSADENDESFKDEENILCNDQRNQISNNSEICNNELYNRNDEDEKISSDNKQNETSVDENDESFKDEEYILCNDQINQISNNSEICSYELNNFNNENHKVSSDNKQNETFNVEVHDSCDGKEQIPCNDQGNPISFNNEICNNVLYNPNDEDEKASPDNKQKETSADENDESFKDEENIFCCEQGNQTSSNNEISGDKLNNLSNENDKFPLDSRPTGTFNSKENESSSSKENTFWPSQLNRNFSDKQIKNFSAEENKPCIQENNSSSDYKQNGPFNIEENSLCTGQDKENEIYILKEMCLTFLKKINQEMAFAMFKKIDGAAMKKLNSMMLKKVKLVILNLMNGIKETTTSKFENGTAAFSDSELLSNDDRMASRQKGFTCIEEYEKIQEMQTYHSESSYGTLNPDNLNQSDIQSRKDCEQSNNFDDSGFCDISDNNISQVNKNADLKQGFSSNENRCYIEHCTNFEEAADQFSEAGNEGAEYSKSSEPVELSPSESVELPLLEPDATKNFPTEHVQLPSSEPGELPPSELGELQLSQSESEELLKLELAKSLPSKTAEFSASKPTELPPSKSVKSLPSESADLLESKFAKLPAAEPAELVEPSPLEEFPSSVSAQLSPSELTKLPPECFVSKSVEVSASSLPTSEPTNSILQQISEMHPSEPKKLPASKYSKLPPSEPTEFPISKPKELPSLEFVKSAPSQSADLLESKFAKLSATEPAELVKSSASEPEELPLSVSAQLSPSEVSKLCQSELGKLPPESFASQSMEVSASKSTELSVSESAGLSTAELHRNDEYSSTRSEDAAYSLESWNINKSHRKKYRKKQKTPGRRSSGIKQYTSESNNSTHGRWDSDMGEKAAEKAICEESTAISEQNEIVLAQPDVYHNRNQPLVCSLRYNNLDVDIFQPLSRLKLKLGNQFRKDHNNSENNEMVTSEASSVNQNLNSEDDFTSETQSIDDSTDQNTSETTVSQASGVIPMSNDNQHFENRNLPSFCFLAPFWNLDTILGVITNSNTSEEGGRNLKKDQTSKYICEIFNSPHPTHYPLQQPSPHTLPTPAARQLSPHTLPTPAARQLSPHTLPTPAARQSSTPHTLPTPAAWQLSPHTLPTPAAWQLSPHTLPTPATSQRSSLHHTYLAIF</sequence>
<feature type="region of interest" description="Disordered" evidence="1">
    <location>
        <begin position="2162"/>
        <end position="2195"/>
    </location>
</feature>
<feature type="compositionally biased region" description="Low complexity" evidence="1">
    <location>
        <begin position="2077"/>
        <end position="2088"/>
    </location>
</feature>
<feature type="compositionally biased region" description="Basic and acidic residues" evidence="1">
    <location>
        <begin position="1407"/>
        <end position="1416"/>
    </location>
</feature>
<feature type="compositionally biased region" description="Basic and acidic residues" evidence="1">
    <location>
        <begin position="2297"/>
        <end position="2309"/>
    </location>
</feature>
<proteinExistence type="predicted"/>
<feature type="region of interest" description="Disordered" evidence="1">
    <location>
        <begin position="1981"/>
        <end position="2005"/>
    </location>
</feature>
<reference evidence="3" key="1">
    <citation type="journal article" date="2020" name="bioRxiv">
        <title>Chromosome-level reference genome of the European wasp spider Argiope bruennichi: a resource for studies on range expansion and evolutionary adaptation.</title>
        <authorList>
            <person name="Sheffer M.M."/>
            <person name="Hoppe A."/>
            <person name="Krehenwinkel H."/>
            <person name="Uhl G."/>
            <person name="Kuss A.W."/>
            <person name="Jensen L."/>
            <person name="Jensen C."/>
            <person name="Gillespie R.G."/>
            <person name="Hoff K.J."/>
            <person name="Prost S."/>
        </authorList>
    </citation>
    <scope>NUCLEOTIDE SEQUENCE</scope>
</reference>
<feature type="region of interest" description="Disordered" evidence="1">
    <location>
        <begin position="1098"/>
        <end position="1253"/>
    </location>
</feature>
<evidence type="ECO:0000313" key="4">
    <source>
        <dbReference type="Proteomes" id="UP000807504"/>
    </source>
</evidence>
<accession>A0A8T0E9H6</accession>
<gene>
    <name evidence="3" type="ORF">HNY73_020994</name>
</gene>
<evidence type="ECO:0000256" key="2">
    <source>
        <dbReference type="SAM" id="Phobius"/>
    </source>
</evidence>
<keyword evidence="2" id="KW-1133">Transmembrane helix</keyword>
<protein>
    <submittedName>
        <fullName evidence="3">Uncharacterized protein</fullName>
    </submittedName>
</protein>
<feature type="compositionally biased region" description="Polar residues" evidence="1">
    <location>
        <begin position="2270"/>
        <end position="2293"/>
    </location>
</feature>
<feature type="compositionally biased region" description="Basic and acidic residues" evidence="1">
    <location>
        <begin position="1549"/>
        <end position="1561"/>
    </location>
</feature>
<feature type="compositionally biased region" description="Basic and acidic residues" evidence="1">
    <location>
        <begin position="1662"/>
        <end position="1685"/>
    </location>
</feature>
<reference evidence="3" key="2">
    <citation type="submission" date="2020-06" db="EMBL/GenBank/DDBJ databases">
        <authorList>
            <person name="Sheffer M."/>
        </authorList>
    </citation>
    <scope>NUCLEOTIDE SEQUENCE</scope>
</reference>
<feature type="compositionally biased region" description="Polar residues" evidence="1">
    <location>
        <begin position="1476"/>
        <end position="1487"/>
    </location>
</feature>
<feature type="region of interest" description="Disordered" evidence="1">
    <location>
        <begin position="2547"/>
        <end position="2612"/>
    </location>
</feature>
<feature type="region of interest" description="Disordered" evidence="1">
    <location>
        <begin position="1549"/>
        <end position="1571"/>
    </location>
</feature>
<feature type="compositionally biased region" description="Acidic residues" evidence="1">
    <location>
        <begin position="1187"/>
        <end position="1199"/>
    </location>
</feature>
<feature type="compositionally biased region" description="Basic and acidic residues" evidence="1">
    <location>
        <begin position="1443"/>
        <end position="1470"/>
    </location>
</feature>